<gene>
    <name evidence="1" type="ORF">KOI35_25635</name>
</gene>
<reference evidence="1 2" key="1">
    <citation type="submission" date="2021-06" db="EMBL/GenBank/DDBJ databases">
        <title>Actinoplanes lichenicola sp. nov., and Actinoplanes ovalisporus sp. nov., isolated from lichen in Thailand.</title>
        <authorList>
            <person name="Saeng-In P."/>
            <person name="Kanchanasin P."/>
            <person name="Yuki M."/>
            <person name="Kudo T."/>
            <person name="Ohkuma M."/>
            <person name="Phongsopitanun W."/>
            <person name="Tanasupawat S."/>
        </authorList>
    </citation>
    <scope>NUCLEOTIDE SEQUENCE [LARGE SCALE GENOMIC DNA]</scope>
    <source>
        <strain evidence="1 2">NBRC 110975</strain>
    </source>
</reference>
<name>A0ABS5YTW8_9ACTN</name>
<accession>A0ABS5YTW8</accession>
<dbReference type="RefSeq" id="WP_215790950.1">
    <property type="nucleotide sequence ID" value="NZ_JAHKKG010000008.1"/>
</dbReference>
<organism evidence="1 2">
    <name type="scientific">Paractinoplanes bogorensis</name>
    <dbReference type="NCBI Taxonomy" id="1610840"/>
    <lineage>
        <taxon>Bacteria</taxon>
        <taxon>Bacillati</taxon>
        <taxon>Actinomycetota</taxon>
        <taxon>Actinomycetes</taxon>
        <taxon>Micromonosporales</taxon>
        <taxon>Micromonosporaceae</taxon>
        <taxon>Paractinoplanes</taxon>
    </lineage>
</organism>
<sequence length="432" mass="48176">MTELSPRADLHEAPKVTISNGPWTLHLHRDALFVRNDDAAFGSIEKFTFSAAQAPALVAAFVQARRSKVVKRWFVNDGRLPHEELWSYEASAHHTLKRVFHPEYEIAARGDAFLINYWELPSLLHVTATPVMSPAENTLGTFPLRLSDLDGQRLTLPPSFEPEVRGRSVLQCVLEYLDSDSEVSRQPFRTTAGPHRGGWGLHGLVWPDLVRPGMLVTVTWEPVSAQVVVRLTRLRKPVYISDVEYLFVYDPKIVTRDLSSEVERAGPSDRGWILSALRRLGHLFYDGSVTLSESAISSACRSVGMPATRLGRVGTTVERLLREGHIKRVEGSVDRAGQPFCPPVRGQAPVSLLRYSPPVVKAGRRNGAHPDAGGPRAGHWVTGFVRRLPDGAQRSPEQDQLHQEEIRAARVVDRPLAPGYTFVRSHHRHGNN</sequence>
<dbReference type="EMBL" id="JAHKKG010000008">
    <property type="protein sequence ID" value="MBU2666898.1"/>
    <property type="molecule type" value="Genomic_DNA"/>
</dbReference>
<evidence type="ECO:0000313" key="1">
    <source>
        <dbReference type="EMBL" id="MBU2666898.1"/>
    </source>
</evidence>
<comment type="caution">
    <text evidence="1">The sequence shown here is derived from an EMBL/GenBank/DDBJ whole genome shotgun (WGS) entry which is preliminary data.</text>
</comment>
<keyword evidence="2" id="KW-1185">Reference proteome</keyword>
<evidence type="ECO:0000313" key="2">
    <source>
        <dbReference type="Proteomes" id="UP001519654"/>
    </source>
</evidence>
<dbReference type="Proteomes" id="UP001519654">
    <property type="component" value="Unassembled WGS sequence"/>
</dbReference>
<protein>
    <submittedName>
        <fullName evidence="1">Uncharacterized protein</fullName>
    </submittedName>
</protein>
<proteinExistence type="predicted"/>